<evidence type="ECO:0000313" key="1">
    <source>
        <dbReference type="EMBL" id="KAG0432857.1"/>
    </source>
</evidence>
<protein>
    <submittedName>
        <fullName evidence="1">Uncharacterized protein</fullName>
    </submittedName>
</protein>
<gene>
    <name evidence="1" type="ORF">HPB47_020459</name>
</gene>
<organism evidence="1 2">
    <name type="scientific">Ixodes persulcatus</name>
    <name type="common">Taiga tick</name>
    <dbReference type="NCBI Taxonomy" id="34615"/>
    <lineage>
        <taxon>Eukaryota</taxon>
        <taxon>Metazoa</taxon>
        <taxon>Ecdysozoa</taxon>
        <taxon>Arthropoda</taxon>
        <taxon>Chelicerata</taxon>
        <taxon>Arachnida</taxon>
        <taxon>Acari</taxon>
        <taxon>Parasitiformes</taxon>
        <taxon>Ixodida</taxon>
        <taxon>Ixodoidea</taxon>
        <taxon>Ixodidae</taxon>
        <taxon>Ixodinae</taxon>
        <taxon>Ixodes</taxon>
    </lineage>
</organism>
<dbReference type="EMBL" id="JABSTQ010009111">
    <property type="protein sequence ID" value="KAG0432857.1"/>
    <property type="molecule type" value="Genomic_DNA"/>
</dbReference>
<keyword evidence="2" id="KW-1185">Reference proteome</keyword>
<evidence type="ECO:0000313" key="2">
    <source>
        <dbReference type="Proteomes" id="UP000805193"/>
    </source>
</evidence>
<reference evidence="1 2" key="1">
    <citation type="journal article" date="2020" name="Cell">
        <title>Large-Scale Comparative Analyses of Tick Genomes Elucidate Their Genetic Diversity and Vector Capacities.</title>
        <authorList>
            <consortium name="Tick Genome and Microbiome Consortium (TIGMIC)"/>
            <person name="Jia N."/>
            <person name="Wang J."/>
            <person name="Shi W."/>
            <person name="Du L."/>
            <person name="Sun Y."/>
            <person name="Zhan W."/>
            <person name="Jiang J.F."/>
            <person name="Wang Q."/>
            <person name="Zhang B."/>
            <person name="Ji P."/>
            <person name="Bell-Sakyi L."/>
            <person name="Cui X.M."/>
            <person name="Yuan T.T."/>
            <person name="Jiang B.G."/>
            <person name="Yang W.F."/>
            <person name="Lam T.T."/>
            <person name="Chang Q.C."/>
            <person name="Ding S.J."/>
            <person name="Wang X.J."/>
            <person name="Zhu J.G."/>
            <person name="Ruan X.D."/>
            <person name="Zhao L."/>
            <person name="Wei J.T."/>
            <person name="Ye R.Z."/>
            <person name="Que T.C."/>
            <person name="Du C.H."/>
            <person name="Zhou Y.H."/>
            <person name="Cheng J.X."/>
            <person name="Dai P.F."/>
            <person name="Guo W.B."/>
            <person name="Han X.H."/>
            <person name="Huang E.J."/>
            <person name="Li L.F."/>
            <person name="Wei W."/>
            <person name="Gao Y.C."/>
            <person name="Liu J.Z."/>
            <person name="Shao H.Z."/>
            <person name="Wang X."/>
            <person name="Wang C.C."/>
            <person name="Yang T.C."/>
            <person name="Huo Q.B."/>
            <person name="Li W."/>
            <person name="Chen H.Y."/>
            <person name="Chen S.E."/>
            <person name="Zhou L.G."/>
            <person name="Ni X.B."/>
            <person name="Tian J.H."/>
            <person name="Sheng Y."/>
            <person name="Liu T."/>
            <person name="Pan Y.S."/>
            <person name="Xia L.Y."/>
            <person name="Li J."/>
            <person name="Zhao F."/>
            <person name="Cao W.C."/>
        </authorList>
    </citation>
    <scope>NUCLEOTIDE SEQUENCE [LARGE SCALE GENOMIC DNA]</scope>
    <source>
        <strain evidence="1">Iper-2018</strain>
    </source>
</reference>
<name>A0AC60QHJ7_IXOPE</name>
<accession>A0AC60QHJ7</accession>
<proteinExistence type="predicted"/>
<sequence length="79" mass="9351">MIALDFQLYDIVENKGFQELIQLLQPQYNIPRRTTFSRTVVPRAVQEYSRRAEGRNLRGLWNRDGVHPVYRGYVNLKGQ</sequence>
<dbReference type="Proteomes" id="UP000805193">
    <property type="component" value="Unassembled WGS sequence"/>
</dbReference>
<comment type="caution">
    <text evidence="1">The sequence shown here is derived from an EMBL/GenBank/DDBJ whole genome shotgun (WGS) entry which is preliminary data.</text>
</comment>